<feature type="compositionally biased region" description="Polar residues" evidence="1">
    <location>
        <begin position="24"/>
        <end position="33"/>
    </location>
</feature>
<proteinExistence type="predicted"/>
<dbReference type="AlphaFoldDB" id="A0A7S8FAV5"/>
<evidence type="ECO:0000256" key="1">
    <source>
        <dbReference type="SAM" id="MobiDB-lite"/>
    </source>
</evidence>
<gene>
    <name evidence="2" type="ORF">Nkreftii_000171</name>
</gene>
<evidence type="ECO:0000313" key="3">
    <source>
        <dbReference type="Proteomes" id="UP000593737"/>
    </source>
</evidence>
<feature type="region of interest" description="Disordered" evidence="1">
    <location>
        <begin position="1"/>
        <end position="33"/>
    </location>
</feature>
<accession>A0A7S8FAV5</accession>
<protein>
    <submittedName>
        <fullName evidence="2">Uncharacterized protein</fullName>
    </submittedName>
</protein>
<sequence length="33" mass="3342">MKCEGAGGNTIGIMREEGGLAALPTQSQVGLHD</sequence>
<dbReference type="KEGG" id="nkf:Nkreftii_000171"/>
<evidence type="ECO:0000313" key="2">
    <source>
        <dbReference type="EMBL" id="QPD02397.1"/>
    </source>
</evidence>
<reference evidence="2 3" key="1">
    <citation type="journal article" date="2020" name="ISME J.">
        <title>Enrichment and physiological characterization of a novel comammox Nitrospira indicates ammonium inhibition of complete nitrification.</title>
        <authorList>
            <person name="Sakoula D."/>
            <person name="Koch H."/>
            <person name="Frank J."/>
            <person name="Jetten M.S.M."/>
            <person name="van Kessel M.A.H.J."/>
            <person name="Lucker S."/>
        </authorList>
    </citation>
    <scope>NUCLEOTIDE SEQUENCE [LARGE SCALE GENOMIC DNA]</scope>
    <source>
        <strain evidence="2">Comreactor17</strain>
    </source>
</reference>
<name>A0A7S8FAV5_9BACT</name>
<organism evidence="2 3">
    <name type="scientific">Candidatus Nitrospira kreftii</name>
    <dbReference type="NCBI Taxonomy" id="2652173"/>
    <lineage>
        <taxon>Bacteria</taxon>
        <taxon>Pseudomonadati</taxon>
        <taxon>Nitrospirota</taxon>
        <taxon>Nitrospiria</taxon>
        <taxon>Nitrospirales</taxon>
        <taxon>Nitrospiraceae</taxon>
        <taxon>Nitrospira</taxon>
    </lineage>
</organism>
<dbReference type="EMBL" id="CP047423">
    <property type="protein sequence ID" value="QPD02397.1"/>
    <property type="molecule type" value="Genomic_DNA"/>
</dbReference>
<dbReference type="Proteomes" id="UP000593737">
    <property type="component" value="Chromosome"/>
</dbReference>
<feature type="compositionally biased region" description="Gly residues" evidence="1">
    <location>
        <begin position="1"/>
        <end position="10"/>
    </location>
</feature>